<proteinExistence type="predicted"/>
<dbReference type="GO" id="GO:0030544">
    <property type="term" value="F:Hsp70 protein binding"/>
    <property type="evidence" value="ECO:0007669"/>
    <property type="project" value="TreeGrafter"/>
</dbReference>
<evidence type="ECO:0000256" key="1">
    <source>
        <dbReference type="SAM" id="MobiDB-lite"/>
    </source>
</evidence>
<dbReference type="InterPro" id="IPR011333">
    <property type="entry name" value="SKP1/BTB/POZ_sf"/>
</dbReference>
<protein>
    <recommendedName>
        <fullName evidence="2">BTB domain-containing protein</fullName>
    </recommendedName>
</protein>
<dbReference type="SUPFAM" id="SSF54695">
    <property type="entry name" value="POZ domain"/>
    <property type="match status" value="1"/>
</dbReference>
<reference evidence="3" key="1">
    <citation type="submission" date="2019-10" db="EMBL/GenBank/DDBJ databases">
        <title>Conservation and host-specific expression of non-tandemly repeated heterogenous ribosome RNA gene in arbuscular mycorrhizal fungi.</title>
        <authorList>
            <person name="Maeda T."/>
            <person name="Kobayashi Y."/>
            <person name="Nakagawa T."/>
            <person name="Ezawa T."/>
            <person name="Yamaguchi K."/>
            <person name="Bino T."/>
            <person name="Nishimoto Y."/>
            <person name="Shigenobu S."/>
            <person name="Kawaguchi M."/>
        </authorList>
    </citation>
    <scope>NUCLEOTIDE SEQUENCE</scope>
    <source>
        <strain evidence="3">HR1</strain>
    </source>
</reference>
<organism evidence="3 4">
    <name type="scientific">Rhizophagus clarus</name>
    <dbReference type="NCBI Taxonomy" id="94130"/>
    <lineage>
        <taxon>Eukaryota</taxon>
        <taxon>Fungi</taxon>
        <taxon>Fungi incertae sedis</taxon>
        <taxon>Mucoromycota</taxon>
        <taxon>Glomeromycotina</taxon>
        <taxon>Glomeromycetes</taxon>
        <taxon>Glomerales</taxon>
        <taxon>Glomeraceae</taxon>
        <taxon>Rhizophagus</taxon>
    </lineage>
</organism>
<sequence>MSNKMSGPRTPRRAKGKEFKPREPYTHRLRKILEEYPDGSQVLREILQNSDDAKSTEQIFILDHNTYPSDSLFEPDLVNNYERTNLKLDRYQGPALFANNNTIFEERDFQSLLKLADSEKRDQFDKIGVMGVGFNSIYHITDSPSFITGSKYVILDPHEWYFNGGVQFDFVADNLAEDYQNQFAPFRIPCDKPYEGTIFRYPLRTDEDSIDSDISKKVYKPEEILDMFKKFYDNESINCLLFLKYVERITFYELKEGASEPELLYTIQLDNAEQVREQRRLITENIVSMMNKLQSKSLGQINQLQASYVAEFSRQQKEDCKETSSWLILNYLDDLNEAEKHFLEKFDKNIGDYKFVPNVGLAVPLNNLNVTGRLFCFLPLPIDMPFRVSVHGYFAVSTNRRSLWSAADNEDLAIDALARLKVTWNRYLFENVLPKAWVKFLCELPFKVTNIRSSDLYKFWPITKGVASSSINNFCKDLLQNVANCLKVEDRVFQGPSSLSTIGEVGNPATLYDSSSFKESEFHWLSLSNGYFENAANINLARIIGEIGFPVIIVPPDFIRILKNSQHKDSLKFFSPAVIRKYLDCNRDRWENTIPKKEVLQLFYYILKDKKFDELVGFKMIPLADGELGVITQSNDSCVYIGPDNDTVEHKNDERNIFKNQLNKFIDKSIDFSLYRRLYDNAKAGWDLNIKILDESTVAKMVKFSLNSDIADDNQNVDSNSEEIYISDRREWIYHLWENIKYRSWDLKKFEEIHIIPTSRSTLRKLKTPKKIFSSQTSTNNSIKSLISIFEKFGVVFLEYKFDIGKVSKWDRMSPYIIKPDDVISVLGSFQADTTDDSCPKYPENLNCTLQDHEASALVGYLSNYLRLANRYHLVPKLIDVIKHLPIFDQVGHTSPISLLPGNKMWYLLPQGEENSYGKIIYPIDKGGFLSTKSRDLCDILEKYIKVPRLNSNDYWRNYVIPFLDVQSPEDVDIVMSKLFDQLSHIIDPSLKDTLGRKSFVPAGTFKMSQQRQKPDNAKLVRPIDLFDPEEKSLVDLFFEDEQVFPAGNYGIPQTSLSKKFLPNLKLLGIKSILSLNDVVSRIDTITDRRQISNIPEELIRTKALKLFKYLDENWDKLITDDTQTRENRGPSNILLKAILEKEWIPTVDTSDNKVFSSLRKCRSQKDKDLTCLVTPIVEYKVKNKRLLKQLGWDTYPVVGMIIEQLGLCFKGVKNKQPHKNLVKICTAVYKYMDEIFKASDNRFNKEFNYMKDYLKDKSWILSLRDERFYPADKVIFKLPNKFRNNESLIVELPEEYFSFKSLFEAMGVRDEIGIKDFILIIKNVIKEDNDKILSTNEINNIIQILKQVAEIQKDNPENLDGLLVPSTENKLVDLKEIQFDDMGDSLSDKEKCKHKITHKLVNKDIAKELKIQNLKGKIYGNDYNGDMDWEKYEQNESLTTRIKNIIKDYSISSLFKEFLQNADDAKATRFEITVDERRIFQHNGRKYLSEEMEDWQGPAIWIYNDAEFSPKDFQALIKLGTGGKSNDETKIGRFGIGFNCAFHITDLPSFVSGKYIVFLDPNAKYLPAQDYPPRRPRGTRIDFINKEFKKSFPEQCYPYEALGCNFSEEFKGTLFRLPLRTSKTAKKSEISDQVFEIRDILQLFNRVQSNKEMLFLRNIESCSFYHMRQQTSQLIWEAQINMSNKDRGIRKSVIDSAQLYQMDIEITNNKNNKKVSEIWLLCTGGSQSNAFKQDLKEFSEKKQLKPRGGVASLLSQSDRKSFAELRAESFPNPPELKGEIYSYLSLSISTNLGVHLNGNFSLTSARSNILQSENDFLQADCDDAKWNRYILYDVLPLLHNKLLDEIVNLEEIRYNNNRTNFIPHTLNNLWPITKNLTMGLYKSYGANVIKKGNNRIYWTEANGGKFISLKEGKIIEGEETMIGDILGELGVSILKLDKDKLEQIKEIAKNKRNLGFKYETISGKEVCDKLREGKDIFINSFIQKNNNDSSRNKKDPHESIFLLLRFILRSIDGSYENLRGLPLVPLSNESVGTFGEVYYVGKQKHINLFPIIGPSKFVRVDLPHDLEKFFKRDELSVLNINQFDSASTLDLVFLEFPYKNIKELDWDPNGKSIPNDEWLKEIWSKLTSSKNIEFAKLSKLPLLPMIQPSEKLVQLDITNPLLNIEQGSYLYPVLKKLKLRFTNMKFPDNANSNLKQCVLPYNPVNIVNALERTRILLNLTMEQLFKAVDLSNKDYEKFRAYIKENHEALKRPIRNQEFLNILRSLPIWPVHSCGDKLIDAKSGILLPYNLPFFSFQQNNDFYKCDELDFRTLFGLNVTYIDEEKYIQEYFIPHHINTTPSQDYIIFLQRILSLGKREIEQYFELYPLIPNKSLTALVKANTLYDITVPLFCNVFEGSDNFLPTIFYSNMIWVTALKRIGLKYQVNCKTIIECAREIESQFQNDQYPTNVVKHRAKSVIDYLYEHTETLNFSSGQWSEIMQIKFVPSEKNFQNSLYEDAKETSGLESFAVLCFQRYKEVCWTQKPLFDKNVEPNTSFLQRRPKIGKPSPEDVMSHWSYVVDKIKSRSFVWRSSENYSVVKKIIKKIYEIMNEFSKETSGLSIDPEEKLFLNGEDPFDDENWIAGSELVFGVQEDIRKGLLHKVNECLIPYKELLLLAGALKLEEIVEDELDFNEKHDQKNLLLDSLLDKLVKNLNTKHHDVTFVVGEEELKFGASRYVLSASSKYFEKMFCGHTAESIENEQIRIRINDVNPDAFQVFLRWLYGQSFETAKNAILRKQTDFNADDEDYVSYYLSFLVDLLKITDMYEGEPLKEIVEITIIKGKYININNVCEILEWAKDCKASKLATRCERYIEKNKNLIVENRLELCETEMDDEIRREDSQIMNHNCIKFALKKQKKCIKRRVSKENI</sequence>
<evidence type="ECO:0000313" key="4">
    <source>
        <dbReference type="Proteomes" id="UP000615446"/>
    </source>
</evidence>
<dbReference type="InterPro" id="IPR052972">
    <property type="entry name" value="Sacsin_chaperone_reg"/>
</dbReference>
<feature type="region of interest" description="Disordered" evidence="1">
    <location>
        <begin position="1"/>
        <end position="26"/>
    </location>
</feature>
<dbReference type="OrthoDB" id="1262810at2759"/>
<dbReference type="PANTHER" id="PTHR15600:SF42">
    <property type="entry name" value="SACSIN"/>
    <property type="match status" value="1"/>
</dbReference>
<dbReference type="SUPFAM" id="SSF55874">
    <property type="entry name" value="ATPase domain of HSP90 chaperone/DNA topoisomerase II/histidine kinase"/>
    <property type="match status" value="2"/>
</dbReference>
<dbReference type="InterPro" id="IPR036890">
    <property type="entry name" value="HATPase_C_sf"/>
</dbReference>
<dbReference type="SMART" id="SM00225">
    <property type="entry name" value="BTB"/>
    <property type="match status" value="1"/>
</dbReference>
<dbReference type="PANTHER" id="PTHR15600">
    <property type="entry name" value="SACSIN"/>
    <property type="match status" value="1"/>
</dbReference>
<comment type="caution">
    <text evidence="3">The sequence shown here is derived from an EMBL/GenBank/DDBJ whole genome shotgun (WGS) entry which is preliminary data.</text>
</comment>
<name>A0A8H3QU29_9GLOM</name>
<feature type="domain" description="BTB" evidence="2">
    <location>
        <begin position="2699"/>
        <end position="2771"/>
    </location>
</feature>
<dbReference type="Gene3D" id="3.30.710.10">
    <property type="entry name" value="Potassium Channel Kv1.1, Chain A"/>
    <property type="match status" value="1"/>
</dbReference>
<dbReference type="InterPro" id="IPR000210">
    <property type="entry name" value="BTB/POZ_dom"/>
</dbReference>
<dbReference type="Pfam" id="PF25794">
    <property type="entry name" value="SACS"/>
    <property type="match status" value="2"/>
</dbReference>
<dbReference type="Proteomes" id="UP000615446">
    <property type="component" value="Unassembled WGS sequence"/>
</dbReference>
<dbReference type="Pfam" id="PF00651">
    <property type="entry name" value="BTB"/>
    <property type="match status" value="1"/>
</dbReference>
<gene>
    <name evidence="3" type="ORF">RCL2_001873900</name>
</gene>
<dbReference type="PROSITE" id="PS50097">
    <property type="entry name" value="BTB"/>
    <property type="match status" value="1"/>
</dbReference>
<feature type="compositionally biased region" description="Basic and acidic residues" evidence="1">
    <location>
        <begin position="16"/>
        <end position="26"/>
    </location>
</feature>
<dbReference type="CDD" id="cd18186">
    <property type="entry name" value="BTB_POZ_ZBTB_KLHL-like"/>
    <property type="match status" value="1"/>
</dbReference>
<evidence type="ECO:0000313" key="3">
    <source>
        <dbReference type="EMBL" id="GES91941.1"/>
    </source>
</evidence>
<dbReference type="EMBL" id="BLAL01000208">
    <property type="protein sequence ID" value="GES91941.1"/>
    <property type="molecule type" value="Genomic_DNA"/>
</dbReference>
<dbReference type="InterPro" id="IPR058210">
    <property type="entry name" value="SACS/Nov_dom"/>
</dbReference>
<dbReference type="Gene3D" id="3.30.565.10">
    <property type="entry name" value="Histidine kinase-like ATPase, C-terminal domain"/>
    <property type="match status" value="2"/>
</dbReference>
<accession>A0A8H3QU29</accession>
<evidence type="ECO:0000259" key="2">
    <source>
        <dbReference type="PROSITE" id="PS50097"/>
    </source>
</evidence>
<dbReference type="NCBIfam" id="NF047352">
    <property type="entry name" value="P_loop_sacsin"/>
    <property type="match status" value="2"/>
</dbReference>